<dbReference type="Pfam" id="PF13181">
    <property type="entry name" value="TPR_8"/>
    <property type="match status" value="1"/>
</dbReference>
<dbReference type="Proteomes" id="UP000009222">
    <property type="component" value="Chromosome"/>
</dbReference>
<dbReference type="SMART" id="SM00028">
    <property type="entry name" value="TPR"/>
    <property type="match status" value="4"/>
</dbReference>
<dbReference type="STRING" id="545695.TREAZ_3367"/>
<dbReference type="SUPFAM" id="SSF48452">
    <property type="entry name" value="TPR-like"/>
    <property type="match status" value="2"/>
</dbReference>
<gene>
    <name evidence="2" type="ordered locus">TREAZ_3367</name>
</gene>
<proteinExistence type="predicted"/>
<protein>
    <submittedName>
        <fullName evidence="2">Tetratricopeptide repeat domain protein</fullName>
    </submittedName>
</protein>
<dbReference type="InterPro" id="IPR019734">
    <property type="entry name" value="TPR_rpt"/>
</dbReference>
<feature type="repeat" description="TPR" evidence="1">
    <location>
        <begin position="255"/>
        <end position="288"/>
    </location>
</feature>
<evidence type="ECO:0000313" key="3">
    <source>
        <dbReference type="Proteomes" id="UP000009222"/>
    </source>
</evidence>
<dbReference type="Gene3D" id="1.25.40.10">
    <property type="entry name" value="Tetratricopeptide repeat domain"/>
    <property type="match status" value="2"/>
</dbReference>
<dbReference type="PROSITE" id="PS51257">
    <property type="entry name" value="PROKAR_LIPOPROTEIN"/>
    <property type="match status" value="1"/>
</dbReference>
<dbReference type="PROSITE" id="PS50005">
    <property type="entry name" value="TPR"/>
    <property type="match status" value="1"/>
</dbReference>
<keyword evidence="1" id="KW-0802">TPR repeat</keyword>
<dbReference type="HOGENOM" id="CLU_918088_0_0_12"/>
<dbReference type="InParanoid" id="F5Y8F3"/>
<reference evidence="2 3" key="2">
    <citation type="journal article" date="2011" name="ISME J.">
        <title>RNA-seq reveals cooperative metabolic interactions between two termite-gut spirochete species in co-culture.</title>
        <authorList>
            <person name="Rosenthal A.Z."/>
            <person name="Matson E.G."/>
            <person name="Eldar A."/>
            <person name="Leadbetter J.R."/>
        </authorList>
    </citation>
    <scope>NUCLEOTIDE SEQUENCE [LARGE SCALE GENOMIC DNA]</scope>
    <source>
        <strain evidence="3">ATCC BAA-888 / DSM 13862 / ZAS-9</strain>
    </source>
</reference>
<dbReference type="InterPro" id="IPR011990">
    <property type="entry name" value="TPR-like_helical_dom_sf"/>
</dbReference>
<name>F5Y8F3_LEAAZ</name>
<reference evidence="3" key="1">
    <citation type="submission" date="2009-12" db="EMBL/GenBank/DDBJ databases">
        <title>Complete sequence of Treponema azotonutricium strain ZAS-9.</title>
        <authorList>
            <person name="Tetu S.G."/>
            <person name="Matson E."/>
            <person name="Ren Q."/>
            <person name="Seshadri R."/>
            <person name="Elbourne L."/>
            <person name="Hassan K.A."/>
            <person name="Durkin A."/>
            <person name="Radune D."/>
            <person name="Mohamoud Y."/>
            <person name="Shay R."/>
            <person name="Jin S."/>
            <person name="Zhang X."/>
            <person name="Lucey K."/>
            <person name="Ballor N.R."/>
            <person name="Ottesen E."/>
            <person name="Rosenthal R."/>
            <person name="Allen A."/>
            <person name="Leadbetter J.R."/>
            <person name="Paulsen I.T."/>
        </authorList>
    </citation>
    <scope>NUCLEOTIDE SEQUENCE [LARGE SCALE GENOMIC DNA]</scope>
    <source>
        <strain evidence="3">ATCC BAA-888 / DSM 13862 / ZAS-9</strain>
    </source>
</reference>
<evidence type="ECO:0000256" key="1">
    <source>
        <dbReference type="PROSITE-ProRule" id="PRU00339"/>
    </source>
</evidence>
<accession>F5Y8F3</accession>
<keyword evidence="3" id="KW-1185">Reference proteome</keyword>
<dbReference type="Pfam" id="PF13374">
    <property type="entry name" value="TPR_10"/>
    <property type="match status" value="1"/>
</dbReference>
<sequence length="303" mass="32890">MKKPIIPINTNTIYSVSILTVLLLTFFSCSSAPKKPLEVLTDRNMAASQLDLANRTANQGRYNDALLILEDAWVTAVSVDDPGLLIKCSLSRGNILFSMGRHDEAFSNWDYAQKEGENAGIVNLVSQARIARARGQLVLLMAGSSGIADPAAVEAIKVEVRAALSAMKSDPMGEASGNLVLGMAEKELARYPEAEYIVRRALEIHEKNRYLEEAAYDWYLIASIRSVSGSYNRAAEALRTAISFDRRAENGFGLASSWQALGDVYLKMGNASDAEAAYKRAAGIFEALGLPVLAEKIRAKPGL</sequence>
<dbReference type="EMBL" id="CP001841">
    <property type="protein sequence ID" value="AEF81889.1"/>
    <property type="molecule type" value="Genomic_DNA"/>
</dbReference>
<dbReference type="KEGG" id="taz:TREAZ_3367"/>
<dbReference type="AlphaFoldDB" id="F5Y8F3"/>
<evidence type="ECO:0000313" key="2">
    <source>
        <dbReference type="EMBL" id="AEF81889.1"/>
    </source>
</evidence>
<dbReference type="OrthoDB" id="359561at2"/>
<dbReference type="RefSeq" id="WP_015712202.1">
    <property type="nucleotide sequence ID" value="NC_015577.1"/>
</dbReference>
<dbReference type="eggNOG" id="COG0457">
    <property type="taxonomic scope" value="Bacteria"/>
</dbReference>
<organism evidence="2 3">
    <name type="scientific">Leadbettera azotonutricia (strain ATCC BAA-888 / DSM 13862 / ZAS-9)</name>
    <name type="common">Treponema azotonutricium</name>
    <dbReference type="NCBI Taxonomy" id="545695"/>
    <lineage>
        <taxon>Bacteria</taxon>
        <taxon>Pseudomonadati</taxon>
        <taxon>Spirochaetota</taxon>
        <taxon>Spirochaetia</taxon>
        <taxon>Spirochaetales</taxon>
        <taxon>Breznakiellaceae</taxon>
        <taxon>Leadbettera</taxon>
    </lineage>
</organism>